<dbReference type="STRING" id="188906.SAMN04488526_2723"/>
<evidence type="ECO:0000256" key="13">
    <source>
        <dbReference type="HAMAP-Rule" id="MF_00111"/>
    </source>
</evidence>
<dbReference type="GO" id="GO:0019277">
    <property type="term" value="P:UDP-N-acetylgalactosamine biosynthetic process"/>
    <property type="evidence" value="ECO:0007669"/>
    <property type="project" value="InterPro"/>
</dbReference>
<dbReference type="UniPathway" id="UPA00219"/>
<evidence type="ECO:0000256" key="8">
    <source>
        <dbReference type="ARBA" id="ARBA00023306"/>
    </source>
</evidence>
<protein>
    <recommendedName>
        <fullName evidence="13">UDP-N-acetylglucosamine 1-carboxyvinyltransferase</fullName>
        <ecNumber evidence="13">2.5.1.7</ecNumber>
    </recommendedName>
    <alternativeName>
        <fullName evidence="13">Enoylpyruvate transferase</fullName>
    </alternativeName>
    <alternativeName>
        <fullName evidence="13">UDP-N-acetylglucosamine enolpyruvyl transferase</fullName>
        <shortName evidence="13">EPT</shortName>
    </alternativeName>
</protein>
<comment type="caution">
    <text evidence="13">Lacks conserved residue(s) required for the propagation of feature annotation.</text>
</comment>
<feature type="binding site" evidence="13">
    <location>
        <position position="331"/>
    </location>
    <ligand>
        <name>UDP-N-acetyl-alpha-D-glucosamine</name>
        <dbReference type="ChEBI" id="CHEBI:57705"/>
    </ligand>
</feature>
<dbReference type="EC" id="2.5.1.7" evidence="13"/>
<comment type="subcellular location">
    <subcellularLocation>
        <location evidence="1 13">Cytoplasm</location>
    </subcellularLocation>
</comment>
<feature type="binding site" evidence="13">
    <location>
        <begin position="123"/>
        <end position="127"/>
    </location>
    <ligand>
        <name>UDP-N-acetyl-alpha-D-glucosamine</name>
        <dbReference type="ChEBI" id="CHEBI:57705"/>
    </ligand>
</feature>
<dbReference type="GO" id="GO:0051301">
    <property type="term" value="P:cell division"/>
    <property type="evidence" value="ECO:0007669"/>
    <property type="project" value="UniProtKB-KW"/>
</dbReference>
<dbReference type="Gene3D" id="3.65.10.10">
    <property type="entry name" value="Enolpyruvate transferase domain"/>
    <property type="match status" value="2"/>
</dbReference>
<dbReference type="NCBIfam" id="TIGR01072">
    <property type="entry name" value="murA"/>
    <property type="match status" value="1"/>
</dbReference>
<keyword evidence="10 13" id="KW-0670">Pyruvate</keyword>
<sequence>MDSIIVTGGGPLSGTIPIAGAKNACLTLMPATLLSDEPLTLTNAPRLSDIRTMSQLLGSLGAEVSSLSDGLVLAMSSHDLNGERADYDIVRKMRASILVLGPLLARQGRAVVSLPGGCAIGARPVDLHLKALEAMGAELELRDGYVHAKAPSGGLHGGIVDFPFVSVGATENALMAATLARGTTVLKNAAQEPEIVDLVHCLQAMGAQISGEGTDTIEIQGVDRLHGATHRVVTDRIELGTYMLAPLVAGGEVTLGGGRRNLLDAFCTKIEEAGAEVTESDAGLTVKRANGPMQAVDVETQPFPGFPTDLQAQMMALLCTAQGTSVLEEKIFENRFMHAPELIRMGAEIDVHGGHATVTGVDKLKGAPVMATDLRASVSLILAGLAAQGETRVGRVYHLDRGYEHVVAKLRGVGANIERVKEDG</sequence>
<keyword evidence="9 13" id="KW-0961">Cell wall biogenesis/degradation</keyword>
<dbReference type="Pfam" id="PF00275">
    <property type="entry name" value="EPSP_synthase"/>
    <property type="match status" value="1"/>
</dbReference>
<dbReference type="NCBIfam" id="NF006873">
    <property type="entry name" value="PRK09369.1"/>
    <property type="match status" value="1"/>
</dbReference>
<evidence type="ECO:0000256" key="11">
    <source>
        <dbReference type="ARBA" id="ARBA00038367"/>
    </source>
</evidence>
<dbReference type="RefSeq" id="WP_092763624.1">
    <property type="nucleotide sequence ID" value="NZ_FNZQ01000005.1"/>
</dbReference>
<dbReference type="EMBL" id="FNZQ01000005">
    <property type="protein sequence ID" value="SEL45343.1"/>
    <property type="molecule type" value="Genomic_DNA"/>
</dbReference>
<dbReference type="InterPro" id="IPR050068">
    <property type="entry name" value="MurA_subfamily"/>
</dbReference>
<keyword evidence="4 13" id="KW-0132">Cell division</keyword>
<evidence type="ECO:0000256" key="1">
    <source>
        <dbReference type="ARBA" id="ARBA00004496"/>
    </source>
</evidence>
<feature type="modified residue" description="2-(S-cysteinyl)pyruvic acid O-phosphothioketal" evidence="13">
    <location>
        <position position="118"/>
    </location>
</feature>
<dbReference type="PANTHER" id="PTHR43783:SF1">
    <property type="entry name" value="UDP-N-ACETYLGLUCOSAMINE 1-CARBOXYVINYLTRANSFERASE"/>
    <property type="match status" value="1"/>
</dbReference>
<keyword evidence="16" id="KW-1185">Reference proteome</keyword>
<evidence type="ECO:0000256" key="9">
    <source>
        <dbReference type="ARBA" id="ARBA00023316"/>
    </source>
</evidence>
<dbReference type="GO" id="GO:0009252">
    <property type="term" value="P:peptidoglycan biosynthetic process"/>
    <property type="evidence" value="ECO:0007669"/>
    <property type="project" value="UniProtKB-UniRule"/>
</dbReference>
<evidence type="ECO:0000256" key="4">
    <source>
        <dbReference type="ARBA" id="ARBA00022618"/>
    </source>
</evidence>
<comment type="similarity">
    <text evidence="11 13">Belongs to the EPSP synthase family. MurA subfamily.</text>
</comment>
<evidence type="ECO:0000256" key="2">
    <source>
        <dbReference type="ARBA" id="ARBA00004752"/>
    </source>
</evidence>
<dbReference type="FunFam" id="3.65.10.10:FF:000001">
    <property type="entry name" value="UDP-N-acetylglucosamine 1-carboxyvinyltransferase"/>
    <property type="match status" value="1"/>
</dbReference>
<dbReference type="InterPro" id="IPR001986">
    <property type="entry name" value="Enolpyruvate_Tfrase_dom"/>
</dbReference>
<dbReference type="GO" id="GO:0008360">
    <property type="term" value="P:regulation of cell shape"/>
    <property type="evidence" value="ECO:0007669"/>
    <property type="project" value="UniProtKB-KW"/>
</dbReference>
<comment type="pathway">
    <text evidence="2 13">Cell wall biogenesis; peptidoglycan biosynthesis.</text>
</comment>
<reference evidence="15 16" key="1">
    <citation type="submission" date="2016-10" db="EMBL/GenBank/DDBJ databases">
        <authorList>
            <person name="de Groot N.N."/>
        </authorList>
    </citation>
    <scope>NUCLEOTIDE SEQUENCE [LARGE SCALE GENOMIC DNA]</scope>
    <source>
        <strain evidence="15 16">DSM 14858</strain>
    </source>
</reference>
<dbReference type="InterPro" id="IPR013792">
    <property type="entry name" value="RNA3'P_cycl/enolpyr_Trfase_a/b"/>
</dbReference>
<feature type="binding site" evidence="13">
    <location>
        <position position="94"/>
    </location>
    <ligand>
        <name>UDP-N-acetyl-alpha-D-glucosamine</name>
        <dbReference type="ChEBI" id="CHEBI:57705"/>
    </ligand>
</feature>
<evidence type="ECO:0000256" key="5">
    <source>
        <dbReference type="ARBA" id="ARBA00022679"/>
    </source>
</evidence>
<evidence type="ECO:0000256" key="12">
    <source>
        <dbReference type="ARBA" id="ARBA00047527"/>
    </source>
</evidence>
<feature type="binding site" evidence="13">
    <location>
        <position position="309"/>
    </location>
    <ligand>
        <name>UDP-N-acetyl-alpha-D-glucosamine</name>
        <dbReference type="ChEBI" id="CHEBI:57705"/>
    </ligand>
</feature>
<dbReference type="OrthoDB" id="9803760at2"/>
<dbReference type="Proteomes" id="UP000199283">
    <property type="component" value="Unassembled WGS sequence"/>
</dbReference>
<evidence type="ECO:0000256" key="10">
    <source>
        <dbReference type="ARBA" id="ARBA00023317"/>
    </source>
</evidence>
<evidence type="ECO:0000256" key="6">
    <source>
        <dbReference type="ARBA" id="ARBA00022960"/>
    </source>
</evidence>
<dbReference type="CDD" id="cd01555">
    <property type="entry name" value="UdpNAET"/>
    <property type="match status" value="1"/>
</dbReference>
<evidence type="ECO:0000313" key="16">
    <source>
        <dbReference type="Proteomes" id="UP000199283"/>
    </source>
</evidence>
<dbReference type="AlphaFoldDB" id="A0A1H7QBJ9"/>
<feature type="active site" description="Proton donor" evidence="13">
    <location>
        <position position="118"/>
    </location>
</feature>
<evidence type="ECO:0000256" key="3">
    <source>
        <dbReference type="ARBA" id="ARBA00022490"/>
    </source>
</evidence>
<dbReference type="SUPFAM" id="SSF55205">
    <property type="entry name" value="EPT/RTPC-like"/>
    <property type="match status" value="1"/>
</dbReference>
<keyword evidence="7 13" id="KW-0573">Peptidoglycan synthesis</keyword>
<feature type="binding site" evidence="13">
    <location>
        <begin position="22"/>
        <end position="23"/>
    </location>
    <ligand>
        <name>phosphoenolpyruvate</name>
        <dbReference type="ChEBI" id="CHEBI:58702"/>
    </ligand>
</feature>
<dbReference type="HAMAP" id="MF_00111">
    <property type="entry name" value="MurA"/>
    <property type="match status" value="1"/>
</dbReference>
<name>A0A1H7QBJ9_9RHOB</name>
<dbReference type="GO" id="GO:0008760">
    <property type="term" value="F:UDP-N-acetylglucosamine 1-carboxyvinyltransferase activity"/>
    <property type="evidence" value="ECO:0007669"/>
    <property type="project" value="UniProtKB-UniRule"/>
</dbReference>
<dbReference type="InterPro" id="IPR005750">
    <property type="entry name" value="UDP_GlcNAc_COvinyl_MurA"/>
</dbReference>
<evidence type="ECO:0000259" key="14">
    <source>
        <dbReference type="Pfam" id="PF00275"/>
    </source>
</evidence>
<comment type="function">
    <text evidence="13">Cell wall formation. Adds enolpyruvyl to UDP-N-acetylglucosamine.</text>
</comment>
<dbReference type="GO" id="GO:0071555">
    <property type="term" value="P:cell wall organization"/>
    <property type="evidence" value="ECO:0007669"/>
    <property type="project" value="UniProtKB-KW"/>
</dbReference>
<accession>A0A1H7QBJ9</accession>
<keyword evidence="6 13" id="KW-0133">Cell shape</keyword>
<dbReference type="PANTHER" id="PTHR43783">
    <property type="entry name" value="UDP-N-ACETYLGLUCOSAMINE 1-CARBOXYVINYLTRANSFERASE"/>
    <property type="match status" value="1"/>
</dbReference>
<evidence type="ECO:0000313" key="15">
    <source>
        <dbReference type="EMBL" id="SEL45343.1"/>
    </source>
</evidence>
<organism evidence="15 16">
    <name type="scientific">Jannaschia helgolandensis</name>
    <dbReference type="NCBI Taxonomy" id="188906"/>
    <lineage>
        <taxon>Bacteria</taxon>
        <taxon>Pseudomonadati</taxon>
        <taxon>Pseudomonadota</taxon>
        <taxon>Alphaproteobacteria</taxon>
        <taxon>Rhodobacterales</taxon>
        <taxon>Roseobacteraceae</taxon>
        <taxon>Jannaschia</taxon>
    </lineage>
</organism>
<feature type="domain" description="Enolpyruvate transferase" evidence="14">
    <location>
        <begin position="6"/>
        <end position="410"/>
    </location>
</feature>
<keyword evidence="8 13" id="KW-0131">Cell cycle</keyword>
<comment type="catalytic activity">
    <reaction evidence="12 13">
        <text>phosphoenolpyruvate + UDP-N-acetyl-alpha-D-glucosamine = UDP-N-acetyl-3-O-(1-carboxyvinyl)-alpha-D-glucosamine + phosphate</text>
        <dbReference type="Rhea" id="RHEA:18681"/>
        <dbReference type="ChEBI" id="CHEBI:43474"/>
        <dbReference type="ChEBI" id="CHEBI:57705"/>
        <dbReference type="ChEBI" id="CHEBI:58702"/>
        <dbReference type="ChEBI" id="CHEBI:68483"/>
        <dbReference type="EC" id="2.5.1.7"/>
    </reaction>
</comment>
<evidence type="ECO:0000256" key="7">
    <source>
        <dbReference type="ARBA" id="ARBA00022984"/>
    </source>
</evidence>
<dbReference type="InterPro" id="IPR036968">
    <property type="entry name" value="Enolpyruvate_Tfrase_sf"/>
</dbReference>
<keyword evidence="5 13" id="KW-0808">Transferase</keyword>
<keyword evidence="3 13" id="KW-0963">Cytoplasm</keyword>
<proteinExistence type="inferred from homology"/>
<gene>
    <name evidence="13" type="primary">murA</name>
    <name evidence="15" type="ORF">SAMN04488526_2723</name>
</gene>
<dbReference type="GO" id="GO:0005737">
    <property type="term" value="C:cytoplasm"/>
    <property type="evidence" value="ECO:0007669"/>
    <property type="project" value="UniProtKB-SubCell"/>
</dbReference>